<evidence type="ECO:0008006" key="3">
    <source>
        <dbReference type="Google" id="ProtNLM"/>
    </source>
</evidence>
<organism evidence="1 2">
    <name type="scientific">Cylindrobasidium torrendii FP15055 ss-10</name>
    <dbReference type="NCBI Taxonomy" id="1314674"/>
    <lineage>
        <taxon>Eukaryota</taxon>
        <taxon>Fungi</taxon>
        <taxon>Dikarya</taxon>
        <taxon>Basidiomycota</taxon>
        <taxon>Agaricomycotina</taxon>
        <taxon>Agaricomycetes</taxon>
        <taxon>Agaricomycetidae</taxon>
        <taxon>Agaricales</taxon>
        <taxon>Marasmiineae</taxon>
        <taxon>Physalacriaceae</taxon>
        <taxon>Cylindrobasidium</taxon>
    </lineage>
</organism>
<gene>
    <name evidence="1" type="ORF">CYLTODRAFT_331110</name>
</gene>
<evidence type="ECO:0000313" key="1">
    <source>
        <dbReference type="EMBL" id="KIY72507.1"/>
    </source>
</evidence>
<protein>
    <recommendedName>
        <fullName evidence="3">C2H2-type domain-containing protein</fullName>
    </recommendedName>
</protein>
<keyword evidence="2" id="KW-1185">Reference proteome</keyword>
<accession>A0A0D7BPZ3</accession>
<dbReference type="AlphaFoldDB" id="A0A0D7BPZ3"/>
<proteinExistence type="predicted"/>
<evidence type="ECO:0000313" key="2">
    <source>
        <dbReference type="Proteomes" id="UP000054007"/>
    </source>
</evidence>
<dbReference type="STRING" id="1314674.A0A0D7BPZ3"/>
<feature type="non-terminal residue" evidence="1">
    <location>
        <position position="101"/>
    </location>
</feature>
<dbReference type="Proteomes" id="UP000054007">
    <property type="component" value="Unassembled WGS sequence"/>
</dbReference>
<name>A0A0D7BPZ3_9AGAR</name>
<sequence length="101" mass="11587">CPFCEYKQGNSRKPDFQRHVATHQRKDNILEGWWCKGIPVGKHVSVFNRSQLNNGHNKLIDLKSTPIFFNGEYRIGGCKMTFSRRDALKRHLDNPAISCAG</sequence>
<dbReference type="EMBL" id="KN880443">
    <property type="protein sequence ID" value="KIY72507.1"/>
    <property type="molecule type" value="Genomic_DNA"/>
</dbReference>
<reference evidence="1 2" key="1">
    <citation type="journal article" date="2015" name="Fungal Genet. Biol.">
        <title>Evolution of novel wood decay mechanisms in Agaricales revealed by the genome sequences of Fistulina hepatica and Cylindrobasidium torrendii.</title>
        <authorList>
            <person name="Floudas D."/>
            <person name="Held B.W."/>
            <person name="Riley R."/>
            <person name="Nagy L.G."/>
            <person name="Koehler G."/>
            <person name="Ransdell A.S."/>
            <person name="Younus H."/>
            <person name="Chow J."/>
            <person name="Chiniquy J."/>
            <person name="Lipzen A."/>
            <person name="Tritt A."/>
            <person name="Sun H."/>
            <person name="Haridas S."/>
            <person name="LaButti K."/>
            <person name="Ohm R.A."/>
            <person name="Kues U."/>
            <person name="Blanchette R.A."/>
            <person name="Grigoriev I.V."/>
            <person name="Minto R.E."/>
            <person name="Hibbett D.S."/>
        </authorList>
    </citation>
    <scope>NUCLEOTIDE SEQUENCE [LARGE SCALE GENOMIC DNA]</scope>
    <source>
        <strain evidence="1 2">FP15055 ss-10</strain>
    </source>
</reference>
<dbReference type="OrthoDB" id="8922241at2759"/>
<feature type="non-terminal residue" evidence="1">
    <location>
        <position position="1"/>
    </location>
</feature>